<dbReference type="Proteomes" id="UP001233999">
    <property type="component" value="Unassembled WGS sequence"/>
</dbReference>
<dbReference type="GO" id="GO:0016607">
    <property type="term" value="C:nuclear speck"/>
    <property type="evidence" value="ECO:0007669"/>
    <property type="project" value="UniProtKB-SubCell"/>
</dbReference>
<evidence type="ECO:0000256" key="4">
    <source>
        <dbReference type="ARBA" id="ARBA00022490"/>
    </source>
</evidence>
<evidence type="ECO:0000256" key="1">
    <source>
        <dbReference type="ARBA" id="ARBA00004210"/>
    </source>
</evidence>
<evidence type="ECO:0000256" key="9">
    <source>
        <dbReference type="ARBA" id="ARBA00034352"/>
    </source>
</evidence>
<name>A0AAD7Z4Q8_DIPPU</name>
<keyword evidence="5" id="KW-0597">Phosphoprotein</keyword>
<keyword evidence="12" id="KW-1185">Reference proteome</keyword>
<evidence type="ECO:0000256" key="7">
    <source>
        <dbReference type="ARBA" id="ARBA00023242"/>
    </source>
</evidence>
<protein>
    <recommendedName>
        <fullName evidence="3">DAZ-associated protein 2</fullName>
    </recommendedName>
    <alternativeName>
        <fullName evidence="8">Deleted in azoospermia-associated protein 2</fullName>
    </alternativeName>
    <alternativeName>
        <fullName evidence="9">Proline-rich transcript in brain protein</fullName>
    </alternativeName>
</protein>
<accession>A0AAD7Z4Q8</accession>
<dbReference type="InterPro" id="IPR022730">
    <property type="entry name" value="DAZ_assoc-2"/>
</dbReference>
<evidence type="ECO:0000256" key="6">
    <source>
        <dbReference type="ARBA" id="ARBA00022843"/>
    </source>
</evidence>
<evidence type="ECO:0000313" key="12">
    <source>
        <dbReference type="Proteomes" id="UP001233999"/>
    </source>
</evidence>
<dbReference type="EMBL" id="JASPKZ010010699">
    <property type="protein sequence ID" value="KAJ9573458.1"/>
    <property type="molecule type" value="Genomic_DNA"/>
</dbReference>
<dbReference type="Pfam" id="PF11029">
    <property type="entry name" value="DAZAP2"/>
    <property type="match status" value="1"/>
</dbReference>
<dbReference type="PANTHER" id="PTHR31638:SF3">
    <property type="entry name" value="DAZ-ASSOCIATED PROTEIN 2"/>
    <property type="match status" value="1"/>
</dbReference>
<dbReference type="GO" id="GO:0010494">
    <property type="term" value="C:cytoplasmic stress granule"/>
    <property type="evidence" value="ECO:0007669"/>
    <property type="project" value="UniProtKB-SubCell"/>
</dbReference>
<keyword evidence="6" id="KW-0832">Ubl conjugation</keyword>
<comment type="subcellular location">
    <subcellularLocation>
        <location evidence="1">Cytoplasm</location>
        <location evidence="1">Stress granule</location>
    </subcellularLocation>
    <subcellularLocation>
        <location evidence="2">Nucleus speckle</location>
    </subcellularLocation>
</comment>
<evidence type="ECO:0000256" key="3">
    <source>
        <dbReference type="ARBA" id="ARBA00014066"/>
    </source>
</evidence>
<dbReference type="AlphaFoldDB" id="A0AAD7Z4Q8"/>
<evidence type="ECO:0000256" key="5">
    <source>
        <dbReference type="ARBA" id="ARBA00022553"/>
    </source>
</evidence>
<evidence type="ECO:0000256" key="8">
    <source>
        <dbReference type="ARBA" id="ARBA00032174"/>
    </source>
</evidence>
<comment type="caution">
    <text evidence="11">The sequence shown here is derived from an EMBL/GenBank/DDBJ whole genome shotgun (WGS) entry which is preliminary data.</text>
</comment>
<dbReference type="PANTHER" id="PTHR31638">
    <property type="entry name" value="DAZ-ASSOCIATED PROTEIN 2"/>
    <property type="match status" value="1"/>
</dbReference>
<evidence type="ECO:0000256" key="2">
    <source>
        <dbReference type="ARBA" id="ARBA00004324"/>
    </source>
</evidence>
<keyword evidence="7" id="KW-0539">Nucleus</keyword>
<keyword evidence="4" id="KW-0963">Cytoplasm</keyword>
<proteinExistence type="predicted"/>
<comment type="function">
    <text evidence="10">In unstressed cells, promotes SIAH1-mediated polyubiquitination and degradation of the serine/threonine-protein kinase HIPK2, probably by acting as a loading factor that potentiates complex formation between HIPK2 and ubiquitin ligase SIAH1. In response to DNA damage, localizes to the nucleus following phosphorylation by HIPK2 and modulates the expression of a subset of TP53/p53 target genes by binding to TP53 at target gene promoters. This limits the expression of a number of cell death-mediating TP53 target genes, reducing DNA damage-induced cell death. Enhances the binding of transcription factor TCF7L2/TCF4, a Wnt signaling pathway effector, to the promoters of target genes. Plays a role in stress granule formation.</text>
</comment>
<evidence type="ECO:0000256" key="10">
    <source>
        <dbReference type="ARBA" id="ARBA00045449"/>
    </source>
</evidence>
<evidence type="ECO:0000313" key="11">
    <source>
        <dbReference type="EMBL" id="KAJ9573458.1"/>
    </source>
</evidence>
<gene>
    <name evidence="11" type="ORF">L9F63_009186</name>
</gene>
<sequence>MSEKKAYPVAGQPPAGYVPAPPPGAYGVPGAGAPYGVFPSQAQLFAAAAAAQGPPPTYDQSLAHPAAATAAAVNQQMYAQSAAAAQMYAAQGYPGYLGYPAAAAAAYSPMQAYYPSLAAAYSYPGMQPAQLRPTIMVPNGFDAGARFDGIAQPVLPPAPPGVPANAAQLAAMAGHNAVLTQKKGSYLTGGSDGGYTFW</sequence>
<organism evidence="11 12">
    <name type="scientific">Diploptera punctata</name>
    <name type="common">Pacific beetle cockroach</name>
    <dbReference type="NCBI Taxonomy" id="6984"/>
    <lineage>
        <taxon>Eukaryota</taxon>
        <taxon>Metazoa</taxon>
        <taxon>Ecdysozoa</taxon>
        <taxon>Arthropoda</taxon>
        <taxon>Hexapoda</taxon>
        <taxon>Insecta</taxon>
        <taxon>Pterygota</taxon>
        <taxon>Neoptera</taxon>
        <taxon>Polyneoptera</taxon>
        <taxon>Dictyoptera</taxon>
        <taxon>Blattodea</taxon>
        <taxon>Blaberoidea</taxon>
        <taxon>Blaberidae</taxon>
        <taxon>Diplopterinae</taxon>
        <taxon>Diploptera</taxon>
    </lineage>
</organism>
<reference evidence="11" key="1">
    <citation type="journal article" date="2023" name="IScience">
        <title>Live-bearing cockroach genome reveals convergent evolutionary mechanisms linked to viviparity in insects and beyond.</title>
        <authorList>
            <person name="Fouks B."/>
            <person name="Harrison M.C."/>
            <person name="Mikhailova A.A."/>
            <person name="Marchal E."/>
            <person name="English S."/>
            <person name="Carruthers M."/>
            <person name="Jennings E.C."/>
            <person name="Chiamaka E.L."/>
            <person name="Frigard R.A."/>
            <person name="Pippel M."/>
            <person name="Attardo G.M."/>
            <person name="Benoit J.B."/>
            <person name="Bornberg-Bauer E."/>
            <person name="Tobe S.S."/>
        </authorList>
    </citation>
    <scope>NUCLEOTIDE SEQUENCE</scope>
    <source>
        <strain evidence="11">Stay&amp;Tobe</strain>
    </source>
</reference>
<reference evidence="11" key="2">
    <citation type="submission" date="2023-05" db="EMBL/GenBank/DDBJ databases">
        <authorList>
            <person name="Fouks B."/>
        </authorList>
    </citation>
    <scope>NUCLEOTIDE SEQUENCE</scope>
    <source>
        <strain evidence="11">Stay&amp;Tobe</strain>
        <tissue evidence="11">Testes</tissue>
    </source>
</reference>